<reference evidence="1" key="2">
    <citation type="journal article" date="2015" name="Fish Shellfish Immunol.">
        <title>Early steps in the European eel (Anguilla anguilla)-Vibrio vulnificus interaction in the gills: Role of the RtxA13 toxin.</title>
        <authorList>
            <person name="Callol A."/>
            <person name="Pajuelo D."/>
            <person name="Ebbesson L."/>
            <person name="Teles M."/>
            <person name="MacKenzie S."/>
            <person name="Amaro C."/>
        </authorList>
    </citation>
    <scope>NUCLEOTIDE SEQUENCE</scope>
</reference>
<organism evidence="1">
    <name type="scientific">Anguilla anguilla</name>
    <name type="common">European freshwater eel</name>
    <name type="synonym">Muraena anguilla</name>
    <dbReference type="NCBI Taxonomy" id="7936"/>
    <lineage>
        <taxon>Eukaryota</taxon>
        <taxon>Metazoa</taxon>
        <taxon>Chordata</taxon>
        <taxon>Craniata</taxon>
        <taxon>Vertebrata</taxon>
        <taxon>Euteleostomi</taxon>
        <taxon>Actinopterygii</taxon>
        <taxon>Neopterygii</taxon>
        <taxon>Teleostei</taxon>
        <taxon>Anguilliformes</taxon>
        <taxon>Anguillidae</taxon>
        <taxon>Anguilla</taxon>
    </lineage>
</organism>
<dbReference type="EMBL" id="GBXM01049225">
    <property type="protein sequence ID" value="JAH59352.1"/>
    <property type="molecule type" value="Transcribed_RNA"/>
</dbReference>
<evidence type="ECO:0000313" key="1">
    <source>
        <dbReference type="EMBL" id="JAH59352.1"/>
    </source>
</evidence>
<proteinExistence type="predicted"/>
<accession>A0A0E9U0V0</accession>
<protein>
    <submittedName>
        <fullName evidence="1">Uncharacterized protein</fullName>
    </submittedName>
</protein>
<reference evidence="1" key="1">
    <citation type="submission" date="2014-11" db="EMBL/GenBank/DDBJ databases">
        <authorList>
            <person name="Amaro Gonzalez C."/>
        </authorList>
    </citation>
    <scope>NUCLEOTIDE SEQUENCE</scope>
</reference>
<dbReference type="AlphaFoldDB" id="A0A0E9U0V0"/>
<sequence length="65" mass="7583">MHFPSTPLTQSTITLVLLFDHILFTHNSFVAHNIKSLEKKSEAHFNICFFELLLLYYAELRNSLS</sequence>
<name>A0A0E9U0V0_ANGAN</name>